<dbReference type="PANTHER" id="PTHR24637:SF194">
    <property type="entry name" value="CUTICLE COLLAGEN 10-RELATED"/>
    <property type="match status" value="1"/>
</dbReference>
<feature type="domain" description="Nematode cuticle collagen N-terminal" evidence="4">
    <location>
        <begin position="6"/>
        <end position="58"/>
    </location>
</feature>
<evidence type="ECO:0000256" key="3">
    <source>
        <dbReference type="SAM" id="Phobius"/>
    </source>
</evidence>
<dbReference type="Pfam" id="PF01484">
    <property type="entry name" value="Col_cuticle_N"/>
    <property type="match status" value="1"/>
</dbReference>
<feature type="compositionally biased region" description="Low complexity" evidence="2">
    <location>
        <begin position="252"/>
        <end position="261"/>
    </location>
</feature>
<sequence>MYSSKFITVSAIICSTLAGFICLIVIPILYSSIQQLNHQVFDGVQYFRIESDSALTELIAIQMRLTPPSPAKLNPFSSIFRNKRQDYSGLPDYCICEVPKTVCPPGPPGPPGDAGRSGTSGGSTLHEVDYAGKNGSVKCLVPSECIKCPGGPPGPPGLTGEVGPPGSDGPRGPQGPRGRSGQPGIRGKAGDWGTRGRPGPPGRPGRDGKHSRLMTRGQKGPPGPPGKPGAPGVDGEDGIDGLPGPAGPPGSPGRNGPPGNRGKPGRPGREGNPGRDATYCPCPLRSALFVNRSKIS</sequence>
<evidence type="ECO:0000256" key="2">
    <source>
        <dbReference type="SAM" id="MobiDB-lite"/>
    </source>
</evidence>
<reference evidence="5 6" key="1">
    <citation type="submission" date="2024-08" db="EMBL/GenBank/DDBJ databases">
        <title>Gnathostoma spinigerum genome.</title>
        <authorList>
            <person name="Gonzalez-Bertolin B."/>
            <person name="Monzon S."/>
            <person name="Zaballos A."/>
            <person name="Jimenez P."/>
            <person name="Dekumyoy P."/>
            <person name="Varona S."/>
            <person name="Cuesta I."/>
            <person name="Sumanam S."/>
            <person name="Adisakwattana P."/>
            <person name="Gasser R.B."/>
            <person name="Hernandez-Gonzalez A."/>
            <person name="Young N.D."/>
            <person name="Perteguer M.J."/>
        </authorList>
    </citation>
    <scope>NUCLEOTIDE SEQUENCE [LARGE SCALE GENOMIC DNA]</scope>
    <source>
        <strain evidence="5">AL3</strain>
        <tissue evidence="5">Liver</tissue>
    </source>
</reference>
<evidence type="ECO:0000256" key="1">
    <source>
        <dbReference type="ARBA" id="ARBA00022737"/>
    </source>
</evidence>
<feature type="region of interest" description="Disordered" evidence="2">
    <location>
        <begin position="156"/>
        <end position="281"/>
    </location>
</feature>
<gene>
    <name evidence="5" type="ORF">AB6A40_007609</name>
</gene>
<feature type="compositionally biased region" description="Low complexity" evidence="2">
    <location>
        <begin position="158"/>
        <end position="186"/>
    </location>
</feature>
<evidence type="ECO:0000259" key="4">
    <source>
        <dbReference type="SMART" id="SM01088"/>
    </source>
</evidence>
<dbReference type="AlphaFoldDB" id="A0ABD6ELQ8"/>
<comment type="caution">
    <text evidence="5">The sequence shown here is derived from an EMBL/GenBank/DDBJ whole genome shotgun (WGS) entry which is preliminary data.</text>
</comment>
<accession>A0ABD6ELQ8</accession>
<dbReference type="InterPro" id="IPR002486">
    <property type="entry name" value="Col_cuticle_N"/>
</dbReference>
<name>A0ABD6ELQ8_9BILA</name>
<keyword evidence="3" id="KW-0812">Transmembrane</keyword>
<evidence type="ECO:0000313" key="5">
    <source>
        <dbReference type="EMBL" id="MFH4980900.1"/>
    </source>
</evidence>
<dbReference type="Proteomes" id="UP001608902">
    <property type="component" value="Unassembled WGS sequence"/>
</dbReference>
<feature type="transmembrane region" description="Helical" evidence="3">
    <location>
        <begin position="6"/>
        <end position="30"/>
    </location>
</feature>
<protein>
    <recommendedName>
        <fullName evidence="4">Nematode cuticle collagen N-terminal domain-containing protein</fullName>
    </recommendedName>
</protein>
<evidence type="ECO:0000313" key="6">
    <source>
        <dbReference type="Proteomes" id="UP001608902"/>
    </source>
</evidence>
<proteinExistence type="predicted"/>
<dbReference type="EMBL" id="JBGFUD010006269">
    <property type="protein sequence ID" value="MFH4980900.1"/>
    <property type="molecule type" value="Genomic_DNA"/>
</dbReference>
<dbReference type="PANTHER" id="PTHR24637">
    <property type="entry name" value="COLLAGEN"/>
    <property type="match status" value="1"/>
</dbReference>
<dbReference type="SMART" id="SM01088">
    <property type="entry name" value="Col_cuticle_N"/>
    <property type="match status" value="1"/>
</dbReference>
<keyword evidence="1" id="KW-0677">Repeat</keyword>
<keyword evidence="3" id="KW-1133">Transmembrane helix</keyword>
<dbReference type="InterPro" id="IPR008160">
    <property type="entry name" value="Collagen"/>
</dbReference>
<keyword evidence="3" id="KW-0472">Membrane</keyword>
<keyword evidence="6" id="KW-1185">Reference proteome</keyword>
<dbReference type="Pfam" id="PF01391">
    <property type="entry name" value="Collagen"/>
    <property type="match status" value="2"/>
</dbReference>
<organism evidence="5 6">
    <name type="scientific">Gnathostoma spinigerum</name>
    <dbReference type="NCBI Taxonomy" id="75299"/>
    <lineage>
        <taxon>Eukaryota</taxon>
        <taxon>Metazoa</taxon>
        <taxon>Ecdysozoa</taxon>
        <taxon>Nematoda</taxon>
        <taxon>Chromadorea</taxon>
        <taxon>Rhabditida</taxon>
        <taxon>Spirurina</taxon>
        <taxon>Gnathostomatomorpha</taxon>
        <taxon>Gnathostomatoidea</taxon>
        <taxon>Gnathostomatidae</taxon>
        <taxon>Gnathostoma</taxon>
    </lineage>
</organism>
<feature type="region of interest" description="Disordered" evidence="2">
    <location>
        <begin position="105"/>
        <end position="129"/>
    </location>
</feature>